<keyword evidence="6 10" id="KW-0732">Signal</keyword>
<evidence type="ECO:0000256" key="10">
    <source>
        <dbReference type="SAM" id="SignalP"/>
    </source>
</evidence>
<dbReference type="SUPFAM" id="SSF89392">
    <property type="entry name" value="Prokaryotic lipoproteins and lipoprotein localization factors"/>
    <property type="match status" value="1"/>
</dbReference>
<keyword evidence="12" id="KW-1185">Reference proteome</keyword>
<evidence type="ECO:0000256" key="3">
    <source>
        <dbReference type="ARBA" id="ARBA00011245"/>
    </source>
</evidence>
<reference evidence="12" key="1">
    <citation type="submission" date="2016-10" db="EMBL/GenBank/DDBJ databases">
        <authorList>
            <person name="Wegmann U."/>
        </authorList>
    </citation>
    <scope>NUCLEOTIDE SEQUENCE [LARGE SCALE GENOMIC DNA]</scope>
</reference>
<dbReference type="Pfam" id="PF03548">
    <property type="entry name" value="LolA"/>
    <property type="match status" value="1"/>
</dbReference>
<dbReference type="CDD" id="cd16325">
    <property type="entry name" value="LolA"/>
    <property type="match status" value="1"/>
</dbReference>
<dbReference type="InterPro" id="IPR004564">
    <property type="entry name" value="OM_lipoprot_carrier_LolA-like"/>
</dbReference>
<feature type="signal peptide" evidence="10">
    <location>
        <begin position="1"/>
        <end position="23"/>
    </location>
</feature>
<dbReference type="NCBIfam" id="TIGR00547">
    <property type="entry name" value="lolA"/>
    <property type="match status" value="1"/>
</dbReference>
<dbReference type="EMBL" id="LT630450">
    <property type="protein sequence ID" value="SFV72568.1"/>
    <property type="molecule type" value="Genomic_DNA"/>
</dbReference>
<evidence type="ECO:0000313" key="12">
    <source>
        <dbReference type="Proteomes" id="UP000186323"/>
    </source>
</evidence>
<dbReference type="HAMAP" id="MF_00240">
    <property type="entry name" value="LolA"/>
    <property type="match status" value="1"/>
</dbReference>
<proteinExistence type="inferred from homology"/>
<dbReference type="InterPro" id="IPR029046">
    <property type="entry name" value="LolA/LolB/LppX"/>
</dbReference>
<comment type="subunit">
    <text evidence="3">Monomer.</text>
</comment>
<dbReference type="GO" id="GO:0042597">
    <property type="term" value="C:periplasmic space"/>
    <property type="evidence" value="ECO:0007669"/>
    <property type="project" value="UniProtKB-SubCell"/>
</dbReference>
<keyword evidence="11" id="KW-0449">Lipoprotein</keyword>
<evidence type="ECO:0000256" key="1">
    <source>
        <dbReference type="ARBA" id="ARBA00004418"/>
    </source>
</evidence>
<evidence type="ECO:0000256" key="9">
    <source>
        <dbReference type="ARBA" id="ARBA00023186"/>
    </source>
</evidence>
<evidence type="ECO:0000256" key="2">
    <source>
        <dbReference type="ARBA" id="ARBA00007615"/>
    </source>
</evidence>
<accession>A0A1K1LCY5</accession>
<dbReference type="OrthoDB" id="9785727at2"/>
<evidence type="ECO:0000256" key="6">
    <source>
        <dbReference type="ARBA" id="ARBA00022729"/>
    </source>
</evidence>
<dbReference type="PANTHER" id="PTHR35869:SF1">
    <property type="entry name" value="OUTER-MEMBRANE LIPOPROTEIN CARRIER PROTEIN"/>
    <property type="match status" value="1"/>
</dbReference>
<keyword evidence="7" id="KW-0574">Periplasm</keyword>
<dbReference type="KEGG" id="dpg:DESPIGER_0688"/>
<evidence type="ECO:0000313" key="11">
    <source>
        <dbReference type="EMBL" id="SFV72568.1"/>
    </source>
</evidence>
<gene>
    <name evidence="11" type="ORF">DESPIGER_0688</name>
</gene>
<organism evidence="11 12">
    <name type="scientific">Desulfovibrio piger</name>
    <dbReference type="NCBI Taxonomy" id="901"/>
    <lineage>
        <taxon>Bacteria</taxon>
        <taxon>Pseudomonadati</taxon>
        <taxon>Thermodesulfobacteriota</taxon>
        <taxon>Desulfovibrionia</taxon>
        <taxon>Desulfovibrionales</taxon>
        <taxon>Desulfovibrionaceae</taxon>
        <taxon>Desulfovibrio</taxon>
    </lineage>
</organism>
<sequence>MRMIKSLVLGAVSLLALASWAQAADLVGDLKQRYDSLQSFSAEFEQKLTHKESGAVETRYGTLHFKKPLLIRWETKKPIKETLVVTGKEIWDYIPDEEVAYRYPHDLVQDSRSIIQVLTGQAALSKDFDIKEEGTENGMRKLRLYPKDPTPQMVEALIWVDAQTFIRRVDLVDFYGNHNDVNFTKFIPDVMLGSGTFQFTPPKGVDVEDRTDKAKVQERELFK</sequence>
<comment type="subcellular location">
    <subcellularLocation>
        <location evidence="1">Periplasm</location>
    </subcellularLocation>
</comment>
<comment type="similarity">
    <text evidence="2">Belongs to the LolA family.</text>
</comment>
<keyword evidence="5" id="KW-0813">Transport</keyword>
<keyword evidence="8" id="KW-0653">Protein transport</keyword>
<evidence type="ECO:0000256" key="4">
    <source>
        <dbReference type="ARBA" id="ARBA00014035"/>
    </source>
</evidence>
<dbReference type="GO" id="GO:0042953">
    <property type="term" value="P:lipoprotein transport"/>
    <property type="evidence" value="ECO:0007669"/>
    <property type="project" value="InterPro"/>
</dbReference>
<evidence type="ECO:0000256" key="7">
    <source>
        <dbReference type="ARBA" id="ARBA00022764"/>
    </source>
</evidence>
<dbReference type="AlphaFoldDB" id="A0A1K1LCY5"/>
<dbReference type="Proteomes" id="UP000186323">
    <property type="component" value="Chromosome I"/>
</dbReference>
<evidence type="ECO:0000256" key="8">
    <source>
        <dbReference type="ARBA" id="ARBA00022927"/>
    </source>
</evidence>
<dbReference type="InterPro" id="IPR018323">
    <property type="entry name" value="OM_lipoprot_carrier_LolA_Pbac"/>
</dbReference>
<evidence type="ECO:0000256" key="5">
    <source>
        <dbReference type="ARBA" id="ARBA00022448"/>
    </source>
</evidence>
<keyword evidence="9" id="KW-0143">Chaperone</keyword>
<feature type="chain" id="PRO_5039955314" description="Outer-membrane lipoprotein carrier protein" evidence="10">
    <location>
        <begin position="24"/>
        <end position="223"/>
    </location>
</feature>
<dbReference type="PANTHER" id="PTHR35869">
    <property type="entry name" value="OUTER-MEMBRANE LIPOPROTEIN CARRIER PROTEIN"/>
    <property type="match status" value="1"/>
</dbReference>
<protein>
    <recommendedName>
        <fullName evidence="4">Outer-membrane lipoprotein carrier protein</fullName>
    </recommendedName>
</protein>
<dbReference type="RefSeq" id="WP_072333108.1">
    <property type="nucleotide sequence ID" value="NZ_CBCTAE010000039.1"/>
</dbReference>
<dbReference type="Gene3D" id="2.50.20.10">
    <property type="entry name" value="Lipoprotein localisation LolA/LolB/LppX"/>
    <property type="match status" value="1"/>
</dbReference>
<name>A0A1K1LCY5_9BACT</name>